<evidence type="ECO:0000313" key="2">
    <source>
        <dbReference type="EMBL" id="KAF2800358.1"/>
    </source>
</evidence>
<dbReference type="Gene3D" id="3.40.50.720">
    <property type="entry name" value="NAD(P)-binding Rossmann-like Domain"/>
    <property type="match status" value="1"/>
</dbReference>
<organism evidence="2 3">
    <name type="scientific">Melanomma pulvis-pyrius CBS 109.77</name>
    <dbReference type="NCBI Taxonomy" id="1314802"/>
    <lineage>
        <taxon>Eukaryota</taxon>
        <taxon>Fungi</taxon>
        <taxon>Dikarya</taxon>
        <taxon>Ascomycota</taxon>
        <taxon>Pezizomycotina</taxon>
        <taxon>Dothideomycetes</taxon>
        <taxon>Pleosporomycetidae</taxon>
        <taxon>Pleosporales</taxon>
        <taxon>Melanommataceae</taxon>
        <taxon>Melanomma</taxon>
    </lineage>
</organism>
<dbReference type="AlphaFoldDB" id="A0A6A6XVT2"/>
<dbReference type="Proteomes" id="UP000799757">
    <property type="component" value="Unassembled WGS sequence"/>
</dbReference>
<accession>A0A6A6XVT2</accession>
<keyword evidence="3" id="KW-1185">Reference proteome</keyword>
<dbReference type="GO" id="GO:0005737">
    <property type="term" value="C:cytoplasm"/>
    <property type="evidence" value="ECO:0007669"/>
    <property type="project" value="TreeGrafter"/>
</dbReference>
<dbReference type="OrthoDB" id="10262413at2759"/>
<gene>
    <name evidence="2" type="ORF">K505DRAFT_228939</name>
</gene>
<dbReference type="GO" id="GO:0004029">
    <property type="term" value="F:aldehyde dehydrogenase (NAD+) activity"/>
    <property type="evidence" value="ECO:0007669"/>
    <property type="project" value="TreeGrafter"/>
</dbReference>
<dbReference type="InterPro" id="IPR051783">
    <property type="entry name" value="NAD(P)-dependent_oxidoreduct"/>
</dbReference>
<evidence type="ECO:0000313" key="3">
    <source>
        <dbReference type="Proteomes" id="UP000799757"/>
    </source>
</evidence>
<dbReference type="PANTHER" id="PTHR48079">
    <property type="entry name" value="PROTEIN YEEZ"/>
    <property type="match status" value="1"/>
</dbReference>
<dbReference type="InterPro" id="IPR036291">
    <property type="entry name" value="NAD(P)-bd_dom_sf"/>
</dbReference>
<evidence type="ECO:0000259" key="1">
    <source>
        <dbReference type="Pfam" id="PF01370"/>
    </source>
</evidence>
<dbReference type="PANTHER" id="PTHR48079:SF5">
    <property type="entry name" value="DEPENDENT EPIMERASE_DEHYDRATASE, PUTATIVE (AFU_ORTHOLOGUE AFUA_7G00180)-RELATED"/>
    <property type="match status" value="1"/>
</dbReference>
<reference evidence="2" key="1">
    <citation type="journal article" date="2020" name="Stud. Mycol.">
        <title>101 Dothideomycetes genomes: a test case for predicting lifestyles and emergence of pathogens.</title>
        <authorList>
            <person name="Haridas S."/>
            <person name="Albert R."/>
            <person name="Binder M."/>
            <person name="Bloem J."/>
            <person name="Labutti K."/>
            <person name="Salamov A."/>
            <person name="Andreopoulos B."/>
            <person name="Baker S."/>
            <person name="Barry K."/>
            <person name="Bills G."/>
            <person name="Bluhm B."/>
            <person name="Cannon C."/>
            <person name="Castanera R."/>
            <person name="Culley D."/>
            <person name="Daum C."/>
            <person name="Ezra D."/>
            <person name="Gonzalez J."/>
            <person name="Henrissat B."/>
            <person name="Kuo A."/>
            <person name="Liang C."/>
            <person name="Lipzen A."/>
            <person name="Lutzoni F."/>
            <person name="Magnuson J."/>
            <person name="Mondo S."/>
            <person name="Nolan M."/>
            <person name="Ohm R."/>
            <person name="Pangilinan J."/>
            <person name="Park H.-J."/>
            <person name="Ramirez L."/>
            <person name="Alfaro M."/>
            <person name="Sun H."/>
            <person name="Tritt A."/>
            <person name="Yoshinaga Y."/>
            <person name="Zwiers L.-H."/>
            <person name="Turgeon B."/>
            <person name="Goodwin S."/>
            <person name="Spatafora J."/>
            <person name="Crous P."/>
            <person name="Grigoriev I."/>
        </authorList>
    </citation>
    <scope>NUCLEOTIDE SEQUENCE</scope>
    <source>
        <strain evidence="2">CBS 109.77</strain>
    </source>
</reference>
<name>A0A6A6XVT2_9PLEO</name>
<dbReference type="Pfam" id="PF01370">
    <property type="entry name" value="Epimerase"/>
    <property type="match status" value="1"/>
</dbReference>
<dbReference type="EMBL" id="MU001749">
    <property type="protein sequence ID" value="KAF2800358.1"/>
    <property type="molecule type" value="Genomic_DNA"/>
</dbReference>
<protein>
    <submittedName>
        <fullName evidence="2">Putative NAD dependent epimerase/dehydratase</fullName>
    </submittedName>
</protein>
<proteinExistence type="predicted"/>
<dbReference type="SUPFAM" id="SSF51735">
    <property type="entry name" value="NAD(P)-binding Rossmann-fold domains"/>
    <property type="match status" value="1"/>
</dbReference>
<dbReference type="InterPro" id="IPR001509">
    <property type="entry name" value="Epimerase_deHydtase"/>
</dbReference>
<feature type="domain" description="NAD-dependent epimerase/dehydratase" evidence="1">
    <location>
        <begin position="9"/>
        <end position="228"/>
    </location>
</feature>
<sequence>MSSQTQQTIFIAGASGYIGSVLTTLAISRNYTVHALSRSTSSDAKLLALGATPIRGDLSTHDVLTREAAAADIVINLADALAGNYATMTMEERTAINNAAIDALIEGLKGSGKTFVVTSGSLMVAADPEGNETNEESQVGDVFKTGTEAHALATAKEKGVKACVVRLAPLVYGRGGSGVRLFMEMFNAAGGGFYVDEGKERVTTVHVDDAARLYLLVAQKGRAGECYNATFETDVTQRQVAEAVGKVIDIPIRSQSYLETEQKIGPFFARFLSCENRASNKKAKSELGWEIQAEMGILEEIEKGSYVQAAEEVKKGGA</sequence>